<name>A0A832RYL0_9EURY</name>
<dbReference type="GO" id="GO:0006865">
    <property type="term" value="P:amino acid transport"/>
    <property type="evidence" value="ECO:0007669"/>
    <property type="project" value="InterPro"/>
</dbReference>
<accession>A0A832RYL0</accession>
<evidence type="ECO:0000256" key="3">
    <source>
        <dbReference type="ARBA" id="ARBA00022692"/>
    </source>
</evidence>
<evidence type="ECO:0000256" key="5">
    <source>
        <dbReference type="ARBA" id="ARBA00023136"/>
    </source>
</evidence>
<sequence>MHAIEALVVGFTLGLTGAMAPGPMLFATIEHSIKEGWRAGPKVVMGHATLEMGIFVLIVYGVYSVVHQWIAEIGLLGGVALCLFGALTIKSAFGTFSLRSGVFSSPYAAGMLTSASNPYFWVWWLTVGLALILLGLPSILAALTFMAGHLLSDLAWYAGVAMLFSRTRRFISDGVYRAILGACGIFLVGFGLWFIYSSRLYV</sequence>
<feature type="transmembrane region" description="Helical" evidence="6">
    <location>
        <begin position="119"/>
        <end position="140"/>
    </location>
</feature>
<evidence type="ECO:0000256" key="1">
    <source>
        <dbReference type="ARBA" id="ARBA00004651"/>
    </source>
</evidence>
<keyword evidence="3 6" id="KW-0812">Transmembrane</keyword>
<reference evidence="7" key="1">
    <citation type="journal article" date="2020" name="bioRxiv">
        <title>A rank-normalized archaeal taxonomy based on genome phylogeny resolves widespread incomplete and uneven classifications.</title>
        <authorList>
            <person name="Rinke C."/>
            <person name="Chuvochina M."/>
            <person name="Mussig A.J."/>
            <person name="Chaumeil P.-A."/>
            <person name="Waite D.W."/>
            <person name="Whitman W.B."/>
            <person name="Parks D.H."/>
            <person name="Hugenholtz P."/>
        </authorList>
    </citation>
    <scope>NUCLEOTIDE SEQUENCE</scope>
    <source>
        <strain evidence="7">UBA12518</strain>
    </source>
</reference>
<dbReference type="RefSeq" id="WP_042684993.1">
    <property type="nucleotide sequence ID" value="NZ_DUIH01000021.1"/>
</dbReference>
<feature type="transmembrane region" description="Helical" evidence="6">
    <location>
        <begin position="50"/>
        <end position="70"/>
    </location>
</feature>
<dbReference type="EMBL" id="DUIH01000021">
    <property type="protein sequence ID" value="HIH70302.1"/>
    <property type="molecule type" value="Genomic_DNA"/>
</dbReference>
<dbReference type="InterPro" id="IPR001123">
    <property type="entry name" value="LeuE-type"/>
</dbReference>
<keyword evidence="2" id="KW-1003">Cell membrane</keyword>
<feature type="transmembrane region" description="Helical" evidence="6">
    <location>
        <begin position="76"/>
        <end position="98"/>
    </location>
</feature>
<evidence type="ECO:0000313" key="8">
    <source>
        <dbReference type="Proteomes" id="UP000600363"/>
    </source>
</evidence>
<evidence type="ECO:0000256" key="6">
    <source>
        <dbReference type="SAM" id="Phobius"/>
    </source>
</evidence>
<dbReference type="Proteomes" id="UP000600363">
    <property type="component" value="Unassembled WGS sequence"/>
</dbReference>
<keyword evidence="4 6" id="KW-1133">Transmembrane helix</keyword>
<dbReference type="PANTHER" id="PTHR38825:SF1">
    <property type="entry name" value="TRANSPORTER, LYSE FAMILY"/>
    <property type="match status" value="1"/>
</dbReference>
<keyword evidence="5 6" id="KW-0472">Membrane</keyword>
<dbReference type="AlphaFoldDB" id="A0A832RYL0"/>
<evidence type="ECO:0000256" key="2">
    <source>
        <dbReference type="ARBA" id="ARBA00022475"/>
    </source>
</evidence>
<evidence type="ECO:0000256" key="4">
    <source>
        <dbReference type="ARBA" id="ARBA00022989"/>
    </source>
</evidence>
<dbReference type="PANTHER" id="PTHR38825">
    <property type="entry name" value="LYSINE EXPORTER PROTEIN (LYSE/YGGA)"/>
    <property type="match status" value="1"/>
</dbReference>
<feature type="transmembrane region" description="Helical" evidence="6">
    <location>
        <begin position="176"/>
        <end position="196"/>
    </location>
</feature>
<organism evidence="7 8">
    <name type="scientific">Methermicoccus shengliensis</name>
    <dbReference type="NCBI Taxonomy" id="660064"/>
    <lineage>
        <taxon>Archaea</taxon>
        <taxon>Methanobacteriati</taxon>
        <taxon>Methanobacteriota</taxon>
        <taxon>Stenosarchaea group</taxon>
        <taxon>Methanomicrobia</taxon>
        <taxon>Methanosarcinales</taxon>
        <taxon>Methermicoccaceae</taxon>
        <taxon>Methermicoccus</taxon>
    </lineage>
</organism>
<comment type="caution">
    <text evidence="7">The sequence shown here is derived from an EMBL/GenBank/DDBJ whole genome shotgun (WGS) entry which is preliminary data.</text>
</comment>
<feature type="transmembrane region" description="Helical" evidence="6">
    <location>
        <begin position="6"/>
        <end position="29"/>
    </location>
</feature>
<protein>
    <submittedName>
        <fullName evidence="7">LysE family transporter</fullName>
    </submittedName>
</protein>
<dbReference type="GO" id="GO:0005886">
    <property type="term" value="C:plasma membrane"/>
    <property type="evidence" value="ECO:0007669"/>
    <property type="project" value="UniProtKB-SubCell"/>
</dbReference>
<dbReference type="Pfam" id="PF01810">
    <property type="entry name" value="LysE"/>
    <property type="match status" value="1"/>
</dbReference>
<comment type="subcellular location">
    <subcellularLocation>
        <location evidence="1">Cell membrane</location>
        <topology evidence="1">Multi-pass membrane protein</topology>
    </subcellularLocation>
</comment>
<proteinExistence type="predicted"/>
<gene>
    <name evidence="7" type="ORF">HA299_06810</name>
</gene>
<evidence type="ECO:0000313" key="7">
    <source>
        <dbReference type="EMBL" id="HIH70302.1"/>
    </source>
</evidence>